<keyword evidence="1" id="KW-0472">Membrane</keyword>
<name>A0A1G1WLW4_9BACT</name>
<dbReference type="Pfam" id="PF08570">
    <property type="entry name" value="DUF1761"/>
    <property type="match status" value="1"/>
</dbReference>
<protein>
    <recommendedName>
        <fullName evidence="4">DUF1761 domain-containing protein</fullName>
    </recommendedName>
</protein>
<comment type="caution">
    <text evidence="2">The sequence shown here is derived from an EMBL/GenBank/DDBJ whole genome shotgun (WGS) entry which is preliminary data.</text>
</comment>
<evidence type="ECO:0000256" key="1">
    <source>
        <dbReference type="SAM" id="Phobius"/>
    </source>
</evidence>
<evidence type="ECO:0000313" key="3">
    <source>
        <dbReference type="Proteomes" id="UP000177821"/>
    </source>
</evidence>
<organism evidence="2 3">
    <name type="scientific">Candidatus Woykebacteria bacterium RIFCSPHIGHO2_02_FULL_43_16b</name>
    <dbReference type="NCBI Taxonomy" id="1802601"/>
    <lineage>
        <taxon>Bacteria</taxon>
        <taxon>Candidatus Woykeibacteriota</taxon>
    </lineage>
</organism>
<sequence>METVNVNFWAVVAATISSMILGFVWYSAPVFGKPWMNLIGKSTDELKNGAGLGYSVTFIGALVQAYIMAHFVTYAGAADLVNGAQTGFWAWLGFVVPTFASDTVFSGKSWKLYSIQVGYYLVSLVVMSMILASWR</sequence>
<gene>
    <name evidence="2" type="ORF">A3J50_01305</name>
</gene>
<keyword evidence="1" id="KW-0812">Transmembrane</keyword>
<feature type="transmembrane region" description="Helical" evidence="1">
    <location>
        <begin position="88"/>
        <end position="105"/>
    </location>
</feature>
<evidence type="ECO:0000313" key="2">
    <source>
        <dbReference type="EMBL" id="OGY28732.1"/>
    </source>
</evidence>
<feature type="transmembrane region" description="Helical" evidence="1">
    <location>
        <begin position="6"/>
        <end position="28"/>
    </location>
</feature>
<keyword evidence="1" id="KW-1133">Transmembrane helix</keyword>
<evidence type="ECO:0008006" key="4">
    <source>
        <dbReference type="Google" id="ProtNLM"/>
    </source>
</evidence>
<proteinExistence type="predicted"/>
<dbReference type="EMBL" id="MHCX01000045">
    <property type="protein sequence ID" value="OGY28732.1"/>
    <property type="molecule type" value="Genomic_DNA"/>
</dbReference>
<dbReference type="Proteomes" id="UP000177821">
    <property type="component" value="Unassembled WGS sequence"/>
</dbReference>
<dbReference type="AlphaFoldDB" id="A0A1G1WLW4"/>
<feature type="transmembrane region" description="Helical" evidence="1">
    <location>
        <begin position="49"/>
        <end position="68"/>
    </location>
</feature>
<accession>A0A1G1WLW4</accession>
<dbReference type="InterPro" id="IPR013879">
    <property type="entry name" value="DUF1761"/>
</dbReference>
<feature type="transmembrane region" description="Helical" evidence="1">
    <location>
        <begin position="117"/>
        <end position="134"/>
    </location>
</feature>
<reference evidence="2 3" key="1">
    <citation type="journal article" date="2016" name="Nat. Commun.">
        <title>Thousands of microbial genomes shed light on interconnected biogeochemical processes in an aquifer system.</title>
        <authorList>
            <person name="Anantharaman K."/>
            <person name="Brown C.T."/>
            <person name="Hug L.A."/>
            <person name="Sharon I."/>
            <person name="Castelle C.J."/>
            <person name="Probst A.J."/>
            <person name="Thomas B.C."/>
            <person name="Singh A."/>
            <person name="Wilkins M.J."/>
            <person name="Karaoz U."/>
            <person name="Brodie E.L."/>
            <person name="Williams K.H."/>
            <person name="Hubbard S.S."/>
            <person name="Banfield J.F."/>
        </authorList>
    </citation>
    <scope>NUCLEOTIDE SEQUENCE [LARGE SCALE GENOMIC DNA]</scope>
</reference>